<evidence type="ECO:0000313" key="7">
    <source>
        <dbReference type="EMBL" id="PIR89026.1"/>
    </source>
</evidence>
<dbReference type="Proteomes" id="UP000231157">
    <property type="component" value="Unassembled WGS sequence"/>
</dbReference>
<keyword evidence="6" id="KW-0961">Cell wall biogenesis/degradation</keyword>
<keyword evidence="4" id="KW-0573">Peptidoglycan synthesis</keyword>
<dbReference type="AlphaFoldDB" id="A0A2H0UTP9"/>
<evidence type="ECO:0000313" key="8">
    <source>
        <dbReference type="Proteomes" id="UP000231157"/>
    </source>
</evidence>
<comment type="caution">
    <text evidence="7">The sequence shown here is derived from an EMBL/GenBank/DDBJ whole genome shotgun (WGS) entry which is preliminary data.</text>
</comment>
<evidence type="ECO:0008006" key="9">
    <source>
        <dbReference type="Google" id="ProtNLM"/>
    </source>
</evidence>
<dbReference type="PANTHER" id="PTHR36174:SF1">
    <property type="entry name" value="LIPID II:GLYCINE GLYCYLTRANSFERASE"/>
    <property type="match status" value="1"/>
</dbReference>
<evidence type="ECO:0000256" key="2">
    <source>
        <dbReference type="ARBA" id="ARBA00022679"/>
    </source>
</evidence>
<dbReference type="PANTHER" id="PTHR36174">
    <property type="entry name" value="LIPID II:GLYCINE GLYCYLTRANSFERASE"/>
    <property type="match status" value="1"/>
</dbReference>
<dbReference type="Gene3D" id="3.40.630.30">
    <property type="match status" value="2"/>
</dbReference>
<evidence type="ECO:0000256" key="3">
    <source>
        <dbReference type="ARBA" id="ARBA00022960"/>
    </source>
</evidence>
<dbReference type="GO" id="GO:0016755">
    <property type="term" value="F:aminoacyltransferase activity"/>
    <property type="evidence" value="ECO:0007669"/>
    <property type="project" value="InterPro"/>
</dbReference>
<evidence type="ECO:0000256" key="4">
    <source>
        <dbReference type="ARBA" id="ARBA00022984"/>
    </source>
</evidence>
<accession>A0A2H0UTP9</accession>
<dbReference type="SUPFAM" id="SSF55729">
    <property type="entry name" value="Acyl-CoA N-acyltransferases (Nat)"/>
    <property type="match status" value="2"/>
</dbReference>
<dbReference type="EMBL" id="PFAZ01000009">
    <property type="protein sequence ID" value="PIR89026.1"/>
    <property type="molecule type" value="Genomic_DNA"/>
</dbReference>
<keyword evidence="2" id="KW-0808">Transferase</keyword>
<evidence type="ECO:0000256" key="5">
    <source>
        <dbReference type="ARBA" id="ARBA00023315"/>
    </source>
</evidence>
<evidence type="ECO:0000256" key="1">
    <source>
        <dbReference type="ARBA" id="ARBA00009943"/>
    </source>
</evidence>
<gene>
    <name evidence="7" type="ORF">COU07_04015</name>
</gene>
<proteinExistence type="inferred from homology"/>
<dbReference type="PROSITE" id="PS51191">
    <property type="entry name" value="FEMABX"/>
    <property type="match status" value="1"/>
</dbReference>
<dbReference type="Pfam" id="PF02388">
    <property type="entry name" value="FemAB"/>
    <property type="match status" value="2"/>
</dbReference>
<dbReference type="InterPro" id="IPR003447">
    <property type="entry name" value="FEMABX"/>
</dbReference>
<dbReference type="InterPro" id="IPR050644">
    <property type="entry name" value="PG_Glycine_Bridge_Synth"/>
</dbReference>
<keyword evidence="3" id="KW-0133">Cell shape</keyword>
<dbReference type="GO" id="GO:0071555">
    <property type="term" value="P:cell wall organization"/>
    <property type="evidence" value="ECO:0007669"/>
    <property type="project" value="UniProtKB-KW"/>
</dbReference>
<sequence>MIYYNNIGKRFMNIIEVREDDRDLWNSFVGENFPPVGGFLQSWEWGEFKGVLSHPVKRFYMESGGGWILAFTIEDHSISFGLRYEYAPRGPVFAKHILENPKELVSVIKVFKDYLKKTYPGVTFVRLEPPISEQLSYLLKTDFNFPKYYIQPRFNSVVNLKNSDDEIFKSFSRDMRHDIRAAEKRGVNAVMNSSLDEKEMSLFLGMQRDTSKRAGKEVYPSKKYYETLFDKLPPEEMRGDRLTLTVGAFIASYDGEPVAIHLVVFFADTATYLYGASFSGKPSSKATSYLHWYAMCEAKRLGYFWYDIGGIDQKRWPSLSYFKSQFGGKVVSYLGNIDLVLKPFSYDSYNFMRRIKYPDM</sequence>
<comment type="similarity">
    <text evidence="1">Belongs to the FemABX family.</text>
</comment>
<protein>
    <recommendedName>
        <fullName evidence="9">BioF2-like acetyltransferase domain-containing protein</fullName>
    </recommendedName>
</protein>
<evidence type="ECO:0000256" key="6">
    <source>
        <dbReference type="ARBA" id="ARBA00023316"/>
    </source>
</evidence>
<dbReference type="GO" id="GO:0009252">
    <property type="term" value="P:peptidoglycan biosynthetic process"/>
    <property type="evidence" value="ECO:0007669"/>
    <property type="project" value="UniProtKB-KW"/>
</dbReference>
<organism evidence="7 8">
    <name type="scientific">Candidatus Harrisonbacteria bacterium CG10_big_fil_rev_8_21_14_0_10_40_38</name>
    <dbReference type="NCBI Taxonomy" id="1974583"/>
    <lineage>
        <taxon>Bacteria</taxon>
        <taxon>Candidatus Harrisoniibacteriota</taxon>
    </lineage>
</organism>
<reference evidence="8" key="1">
    <citation type="submission" date="2017-09" db="EMBL/GenBank/DDBJ databases">
        <title>Depth-based differentiation of microbial function through sediment-hosted aquifers and enrichment of novel symbionts in the deep terrestrial subsurface.</title>
        <authorList>
            <person name="Probst A.J."/>
            <person name="Ladd B."/>
            <person name="Jarett J.K."/>
            <person name="Geller-Mcgrath D.E."/>
            <person name="Sieber C.M.K."/>
            <person name="Emerson J.B."/>
            <person name="Anantharaman K."/>
            <person name="Thomas B.C."/>
            <person name="Malmstrom R."/>
            <person name="Stieglmeier M."/>
            <person name="Klingl A."/>
            <person name="Woyke T."/>
            <person name="Ryan C.M."/>
            <person name="Banfield J.F."/>
        </authorList>
    </citation>
    <scope>NUCLEOTIDE SEQUENCE [LARGE SCALE GENOMIC DNA]</scope>
</reference>
<dbReference type="InterPro" id="IPR016181">
    <property type="entry name" value="Acyl_CoA_acyltransferase"/>
</dbReference>
<keyword evidence="5" id="KW-0012">Acyltransferase</keyword>
<dbReference type="GO" id="GO:0008360">
    <property type="term" value="P:regulation of cell shape"/>
    <property type="evidence" value="ECO:0007669"/>
    <property type="project" value="UniProtKB-KW"/>
</dbReference>
<name>A0A2H0UTP9_9BACT</name>